<keyword evidence="3" id="KW-1185">Reference proteome</keyword>
<proteinExistence type="predicted"/>
<sequence>MVPAIASRISTGIYLTVRAATETRTGADFSWQSAKTFWIIMIVIAVIIFLHLLYKLKNSMYRRLRPPLPGAIPLNDRERRTFQQGTTNTPWETDMQELQELPRAYIRRNSEGSVLPQYKKDGGEERLCPEDVTLEQRGRYSYVAADHRVEWRS</sequence>
<accession>A0A6A5SN58</accession>
<dbReference type="Proteomes" id="UP000800038">
    <property type="component" value="Unassembled WGS sequence"/>
</dbReference>
<gene>
    <name evidence="2" type="ORF">EJ02DRAFT_436924</name>
</gene>
<reference evidence="2" key="1">
    <citation type="journal article" date="2020" name="Stud. Mycol.">
        <title>101 Dothideomycetes genomes: a test case for predicting lifestyles and emergence of pathogens.</title>
        <authorList>
            <person name="Haridas S."/>
            <person name="Albert R."/>
            <person name="Binder M."/>
            <person name="Bloem J."/>
            <person name="Labutti K."/>
            <person name="Salamov A."/>
            <person name="Andreopoulos B."/>
            <person name="Baker S."/>
            <person name="Barry K."/>
            <person name="Bills G."/>
            <person name="Bluhm B."/>
            <person name="Cannon C."/>
            <person name="Castanera R."/>
            <person name="Culley D."/>
            <person name="Daum C."/>
            <person name="Ezra D."/>
            <person name="Gonzalez J."/>
            <person name="Henrissat B."/>
            <person name="Kuo A."/>
            <person name="Liang C."/>
            <person name="Lipzen A."/>
            <person name="Lutzoni F."/>
            <person name="Magnuson J."/>
            <person name="Mondo S."/>
            <person name="Nolan M."/>
            <person name="Ohm R."/>
            <person name="Pangilinan J."/>
            <person name="Park H.-J."/>
            <person name="Ramirez L."/>
            <person name="Alfaro M."/>
            <person name="Sun H."/>
            <person name="Tritt A."/>
            <person name="Yoshinaga Y."/>
            <person name="Zwiers L.-H."/>
            <person name="Turgeon B."/>
            <person name="Goodwin S."/>
            <person name="Spatafora J."/>
            <person name="Crous P."/>
            <person name="Grigoriev I."/>
        </authorList>
    </citation>
    <scope>NUCLEOTIDE SEQUENCE</scope>
    <source>
        <strain evidence="2">CBS 161.51</strain>
    </source>
</reference>
<evidence type="ECO:0000256" key="1">
    <source>
        <dbReference type="SAM" id="Phobius"/>
    </source>
</evidence>
<keyword evidence="1" id="KW-0472">Membrane</keyword>
<dbReference type="EMBL" id="ML976098">
    <property type="protein sequence ID" value="KAF1938677.1"/>
    <property type="molecule type" value="Genomic_DNA"/>
</dbReference>
<organism evidence="2 3">
    <name type="scientific">Clathrospora elynae</name>
    <dbReference type="NCBI Taxonomy" id="706981"/>
    <lineage>
        <taxon>Eukaryota</taxon>
        <taxon>Fungi</taxon>
        <taxon>Dikarya</taxon>
        <taxon>Ascomycota</taxon>
        <taxon>Pezizomycotina</taxon>
        <taxon>Dothideomycetes</taxon>
        <taxon>Pleosporomycetidae</taxon>
        <taxon>Pleosporales</taxon>
        <taxon>Diademaceae</taxon>
        <taxon>Clathrospora</taxon>
    </lineage>
</organism>
<dbReference type="OrthoDB" id="3694094at2759"/>
<protein>
    <submittedName>
        <fullName evidence="2">Uncharacterized protein</fullName>
    </submittedName>
</protein>
<name>A0A6A5SN58_9PLEO</name>
<feature type="transmembrane region" description="Helical" evidence="1">
    <location>
        <begin position="36"/>
        <end position="54"/>
    </location>
</feature>
<keyword evidence="1" id="KW-0812">Transmembrane</keyword>
<evidence type="ECO:0000313" key="3">
    <source>
        <dbReference type="Proteomes" id="UP000800038"/>
    </source>
</evidence>
<keyword evidence="1" id="KW-1133">Transmembrane helix</keyword>
<dbReference type="AlphaFoldDB" id="A0A6A5SN58"/>
<evidence type="ECO:0000313" key="2">
    <source>
        <dbReference type="EMBL" id="KAF1938677.1"/>
    </source>
</evidence>